<accession>A0ABX9N3Q3</accession>
<proteinExistence type="predicted"/>
<organism evidence="1 2">
    <name type="scientific">Neopusillimonas maritima</name>
    <dbReference type="NCBI Taxonomy" id="2026239"/>
    <lineage>
        <taxon>Bacteria</taxon>
        <taxon>Pseudomonadati</taxon>
        <taxon>Pseudomonadota</taxon>
        <taxon>Betaproteobacteria</taxon>
        <taxon>Burkholderiales</taxon>
        <taxon>Alcaligenaceae</taxon>
        <taxon>Neopusillimonas</taxon>
    </lineage>
</organism>
<evidence type="ECO:0008006" key="3">
    <source>
        <dbReference type="Google" id="ProtNLM"/>
    </source>
</evidence>
<dbReference type="RefSeq" id="WP_119441137.1">
    <property type="nucleotide sequence ID" value="NZ_NQOU01000001.1"/>
</dbReference>
<dbReference type="Pfam" id="PF13730">
    <property type="entry name" value="HTH_36"/>
    <property type="match status" value="1"/>
</dbReference>
<dbReference type="Proteomes" id="UP000266483">
    <property type="component" value="Unassembled WGS sequence"/>
</dbReference>
<gene>
    <name evidence="1" type="ORF">CJO09_03885</name>
</gene>
<comment type="caution">
    <text evidence="1">The sequence shown here is derived from an EMBL/GenBank/DDBJ whole genome shotgun (WGS) entry which is preliminary data.</text>
</comment>
<name>A0ABX9N3Q3_9BURK</name>
<keyword evidence="2" id="KW-1185">Reference proteome</keyword>
<reference evidence="1 2" key="1">
    <citation type="submission" date="2017-08" db="EMBL/GenBank/DDBJ databases">
        <title>Pusillimonas indicus sp. nov., a member of the family Alcaligenaceae isolated from surface seawater.</title>
        <authorList>
            <person name="Li J."/>
        </authorList>
    </citation>
    <scope>NUCLEOTIDE SEQUENCE [LARGE SCALE GENOMIC DNA]</scope>
    <source>
        <strain evidence="1 2">17-4A</strain>
    </source>
</reference>
<sequence length="261" mass="29435">MSVQAISWVLRQPINRSPAKHLLTVMAHYVRATNDAQWAVYPSITQLVSDTGQDRKTVMLNLKRLVEMGYLLDTGARVGATKSVNVYLIKSPDGLPELSEVAPGEEVPETVPLDSVSSSKFGTACHEGSSTVFHPKQYRFSPEAVPSFPTDKVDKVDRVVRVNKSESVKQDRGTRIPNDWEPSEKLREFALEKNPAWSEQDLREEAEKFRDYWVAAPGSKAVKKDWDATWRNWIRNAAQFARERGQSSIVSQKDDRFGGMV</sequence>
<evidence type="ECO:0000313" key="2">
    <source>
        <dbReference type="Proteomes" id="UP000266483"/>
    </source>
</evidence>
<dbReference type="EMBL" id="NQOU01000001">
    <property type="protein sequence ID" value="RII84362.1"/>
    <property type="molecule type" value="Genomic_DNA"/>
</dbReference>
<evidence type="ECO:0000313" key="1">
    <source>
        <dbReference type="EMBL" id="RII84362.1"/>
    </source>
</evidence>
<protein>
    <recommendedName>
        <fullName evidence="3">Helix-turn-helix domain-containing protein</fullName>
    </recommendedName>
</protein>